<keyword evidence="2" id="KW-1185">Reference proteome</keyword>
<evidence type="ECO:0000313" key="2">
    <source>
        <dbReference type="Proteomes" id="UP000265325"/>
    </source>
</evidence>
<dbReference type="RefSeq" id="WP_046911035.1">
    <property type="nucleotide sequence ID" value="NZ_JBHMCW010000012.1"/>
</dbReference>
<gene>
    <name evidence="1" type="ORF">VO63_29085</name>
</gene>
<protein>
    <submittedName>
        <fullName evidence="1">Uncharacterized protein</fullName>
    </submittedName>
</protein>
<organism evidence="1 2">
    <name type="scientific">Streptomyces showdoensis</name>
    <dbReference type="NCBI Taxonomy" id="68268"/>
    <lineage>
        <taxon>Bacteria</taxon>
        <taxon>Bacillati</taxon>
        <taxon>Actinomycetota</taxon>
        <taxon>Actinomycetes</taxon>
        <taxon>Kitasatosporales</taxon>
        <taxon>Streptomycetaceae</taxon>
        <taxon>Streptomyces</taxon>
    </lineage>
</organism>
<sequence length="735" mass="76931">MSSASPQAVPALAPDPPRLAAADMAARLTAPFARGADRLPLVIRGTAVAPYDFDLHTARFGVTPRPLYILQARRDVPAGTTVTFGVRGGPALSLPLPDGLTEGTSVPLPDGTGILTGIQSGLAGPQEDRWLLTALLGTMGRLLWAVGWERDHLRRQLTRTVAQRSPAQAFGVHLDRNGAGLGVVRAPAETDDAYRRRLTVARRWTLPTPAGLLAAVNDAVGPVDGVADPLVLDDTDAELRRGLLPLRVAPLDLPPGQSVDLLGTLGTDLPRLPVDEVFHPGLLVTLSPFAAIHRPLPGTPEPLLVQNVVAAAIGRLNLFASLSVVHAGYDPRATDARATGRAVLLSHDTIPSARLAALAHWSGFDLVTHRPDGLVHAECAPGELLGMETRDGTVDVDATLTLSVRPLTPPPGSLVRWYVLRCGAGRGELVGPTEGNSVVLRGQAAGRLVVVAELRLADLTASATREIVIRPVTVADNTAIGADGTLDPAPPPPMPPGEGLHPAFLVRHDDPAHAEYGTDAETHRMRRELAEHLDALIALVPPGTTGKLAVRRDLSATAGPLAKEARELRLSHPGLPPGTLGALAHRAGFSHVRVAGGVVTVAQEHQDPVRVTAPGLFRDVLPIGTTVPLTVTPSPAEIGAAGVLGWSTGDGAAALRTTAPGTMSVRGEHGGPAWVQASYRTGDKSGAYQFTVRLRPELAGHTLPPATRSLIVQLLDDLRPLGVEVVTRLLPGGNP</sequence>
<accession>A0A2P2GFT7</accession>
<dbReference type="OrthoDB" id="3307145at2"/>
<comment type="caution">
    <text evidence="1">The sequence shown here is derived from an EMBL/GenBank/DDBJ whole genome shotgun (WGS) entry which is preliminary data.</text>
</comment>
<dbReference type="AlphaFoldDB" id="A0A2P2GFT7"/>
<dbReference type="Proteomes" id="UP000265325">
    <property type="component" value="Unassembled WGS sequence"/>
</dbReference>
<evidence type="ECO:0000313" key="1">
    <source>
        <dbReference type="EMBL" id="KKZ70374.1"/>
    </source>
</evidence>
<dbReference type="EMBL" id="LAQS01000060">
    <property type="protein sequence ID" value="KKZ70374.1"/>
    <property type="molecule type" value="Genomic_DNA"/>
</dbReference>
<name>A0A2P2GFT7_STREW</name>
<reference evidence="1 2" key="1">
    <citation type="submission" date="2015-05" db="EMBL/GenBank/DDBJ databases">
        <title>Draft Genome assembly of Streptomyces showdoensis.</title>
        <authorList>
            <person name="Thapa K.K."/>
            <person name="Metsa-Ketela M."/>
        </authorList>
    </citation>
    <scope>NUCLEOTIDE SEQUENCE [LARGE SCALE GENOMIC DNA]</scope>
    <source>
        <strain evidence="1 2">ATCC 15227</strain>
    </source>
</reference>
<proteinExistence type="predicted"/>